<evidence type="ECO:0000256" key="3">
    <source>
        <dbReference type="ARBA" id="ARBA00022692"/>
    </source>
</evidence>
<keyword evidence="4 6" id="KW-1133">Transmembrane helix</keyword>
<evidence type="ECO:0000256" key="2">
    <source>
        <dbReference type="ARBA" id="ARBA00022475"/>
    </source>
</evidence>
<keyword evidence="2" id="KW-1003">Cell membrane</keyword>
<comment type="caution">
    <text evidence="8">The sequence shown here is derived from an EMBL/GenBank/DDBJ whole genome shotgun (WGS) entry which is preliminary data.</text>
</comment>
<keyword evidence="5 6" id="KW-0472">Membrane</keyword>
<dbReference type="PANTHER" id="PTHR35007">
    <property type="entry name" value="INTEGRAL MEMBRANE PROTEIN-RELATED"/>
    <property type="match status" value="1"/>
</dbReference>
<protein>
    <submittedName>
        <fullName evidence="8">Type II secretion system F family protein</fullName>
    </submittedName>
</protein>
<gene>
    <name evidence="8" type="ORF">ACFPJ6_13630</name>
</gene>
<dbReference type="Proteomes" id="UP001596122">
    <property type="component" value="Unassembled WGS sequence"/>
</dbReference>
<dbReference type="PANTHER" id="PTHR35007:SF1">
    <property type="entry name" value="PILUS ASSEMBLY PROTEIN"/>
    <property type="match status" value="1"/>
</dbReference>
<feature type="domain" description="Type II secretion system protein GspF" evidence="7">
    <location>
        <begin position="163"/>
        <end position="290"/>
    </location>
</feature>
<evidence type="ECO:0000256" key="5">
    <source>
        <dbReference type="ARBA" id="ARBA00023136"/>
    </source>
</evidence>
<feature type="transmembrane region" description="Helical" evidence="6">
    <location>
        <begin position="122"/>
        <end position="140"/>
    </location>
</feature>
<dbReference type="RefSeq" id="WP_340271148.1">
    <property type="nucleotide sequence ID" value="NZ_JBBEOG010000009.1"/>
</dbReference>
<feature type="transmembrane region" description="Helical" evidence="6">
    <location>
        <begin position="96"/>
        <end position="116"/>
    </location>
</feature>
<evidence type="ECO:0000313" key="8">
    <source>
        <dbReference type="EMBL" id="MFC5381824.1"/>
    </source>
</evidence>
<dbReference type="InterPro" id="IPR018076">
    <property type="entry name" value="T2SS_GspF_dom"/>
</dbReference>
<feature type="transmembrane region" description="Helical" evidence="6">
    <location>
        <begin position="272"/>
        <end position="293"/>
    </location>
</feature>
<reference evidence="9" key="1">
    <citation type="journal article" date="2019" name="Int. J. Syst. Evol. Microbiol.">
        <title>The Global Catalogue of Microorganisms (GCM) 10K type strain sequencing project: providing services to taxonomists for standard genome sequencing and annotation.</title>
        <authorList>
            <consortium name="The Broad Institute Genomics Platform"/>
            <consortium name="The Broad Institute Genome Sequencing Center for Infectious Disease"/>
            <person name="Wu L."/>
            <person name="Ma J."/>
        </authorList>
    </citation>
    <scope>NUCLEOTIDE SEQUENCE [LARGE SCALE GENOMIC DNA]</scope>
    <source>
        <strain evidence="9">CCUG 43114</strain>
    </source>
</reference>
<evidence type="ECO:0000313" key="9">
    <source>
        <dbReference type="Proteomes" id="UP001596122"/>
    </source>
</evidence>
<evidence type="ECO:0000259" key="7">
    <source>
        <dbReference type="Pfam" id="PF00482"/>
    </source>
</evidence>
<comment type="subcellular location">
    <subcellularLocation>
        <location evidence="1">Cell membrane</location>
        <topology evidence="1">Multi-pass membrane protein</topology>
    </subcellularLocation>
</comment>
<keyword evidence="3 6" id="KW-0812">Transmembrane</keyword>
<accession>A0ABW0GQA1</accession>
<dbReference type="EMBL" id="JBHSLD010000013">
    <property type="protein sequence ID" value="MFC5381824.1"/>
    <property type="molecule type" value="Genomic_DNA"/>
</dbReference>
<proteinExistence type="predicted"/>
<evidence type="ECO:0000256" key="1">
    <source>
        <dbReference type="ARBA" id="ARBA00004651"/>
    </source>
</evidence>
<dbReference type="Pfam" id="PF00482">
    <property type="entry name" value="T2SSF"/>
    <property type="match status" value="1"/>
</dbReference>
<organism evidence="8 9">
    <name type="scientific">Aquipuribacter nitratireducens</name>
    <dbReference type="NCBI Taxonomy" id="650104"/>
    <lineage>
        <taxon>Bacteria</taxon>
        <taxon>Bacillati</taxon>
        <taxon>Actinomycetota</taxon>
        <taxon>Actinomycetes</taxon>
        <taxon>Micrococcales</taxon>
        <taxon>Intrasporangiaceae</taxon>
        <taxon>Aquipuribacter</taxon>
    </lineage>
</organism>
<keyword evidence="9" id="KW-1185">Reference proteome</keyword>
<evidence type="ECO:0000256" key="6">
    <source>
        <dbReference type="SAM" id="Phobius"/>
    </source>
</evidence>
<feature type="transmembrane region" description="Helical" evidence="6">
    <location>
        <begin position="6"/>
        <end position="23"/>
    </location>
</feature>
<sequence>MPVTLQAALVAGALGGLGLFLVVRELVPSSPRLDDALERLRTQRTPATAVGGRRSLQTRLGEGLVRRSDRLPLVSVPTRDLAVLRVPAGEFLGEKALLGLIGLAFPPVATLLFRWVGLAVPLAVPAVASLGLALALFHLPDLSVRARAARARDEFARAVGAYLELVALERRAGSGPTQALTRAATVADAWPFVRIRQELVRAQLAGTAPWTGLGELATELGVPALEETADIVRLAGEDGGSVYEALRARGRGLRAELLSKEQARANATTQSLGVPVAALGLVFSLLLFTPAVLEIL</sequence>
<name>A0ABW0GQA1_9MICO</name>
<evidence type="ECO:0000256" key="4">
    <source>
        <dbReference type="ARBA" id="ARBA00022989"/>
    </source>
</evidence>